<dbReference type="SUPFAM" id="SSF51197">
    <property type="entry name" value="Clavaminate synthase-like"/>
    <property type="match status" value="1"/>
</dbReference>
<dbReference type="Proteomes" id="UP000228945">
    <property type="component" value="Chromosome"/>
</dbReference>
<keyword evidence="1" id="KW-0479">Metal-binding</keyword>
<dbReference type="GO" id="GO:0005506">
    <property type="term" value="F:iron ion binding"/>
    <property type="evidence" value="ECO:0007669"/>
    <property type="project" value="UniProtKB-ARBA"/>
</dbReference>
<dbReference type="PANTHER" id="PTHR20883">
    <property type="entry name" value="PHYTANOYL-COA DIOXYGENASE DOMAIN CONTAINING 1"/>
    <property type="match status" value="1"/>
</dbReference>
<keyword evidence="3" id="KW-0560">Oxidoreductase</keyword>
<organism evidence="3 4">
    <name type="scientific">Caulobacter mirabilis</name>
    <dbReference type="NCBI Taxonomy" id="69666"/>
    <lineage>
        <taxon>Bacteria</taxon>
        <taxon>Pseudomonadati</taxon>
        <taxon>Pseudomonadota</taxon>
        <taxon>Alphaproteobacteria</taxon>
        <taxon>Caulobacterales</taxon>
        <taxon>Caulobacteraceae</taxon>
        <taxon>Caulobacter</taxon>
    </lineage>
</organism>
<dbReference type="KEGG" id="cmb:CSW64_02960"/>
<dbReference type="InterPro" id="IPR008775">
    <property type="entry name" value="Phytyl_CoA_dOase-like"/>
</dbReference>
<keyword evidence="4" id="KW-1185">Reference proteome</keyword>
<dbReference type="PANTHER" id="PTHR20883:SF15">
    <property type="entry name" value="PHYTANOYL-COA DIOXYGENASE DOMAIN-CONTAINING PROTEIN 1"/>
    <property type="match status" value="1"/>
</dbReference>
<keyword evidence="3" id="KW-0223">Dioxygenase</keyword>
<dbReference type="EMBL" id="CP024201">
    <property type="protein sequence ID" value="ATQ41448.1"/>
    <property type="molecule type" value="Genomic_DNA"/>
</dbReference>
<reference evidence="3 4" key="1">
    <citation type="submission" date="2017-10" db="EMBL/GenBank/DDBJ databases">
        <title>Genome sequence of Caulobacter mirabilis FWC38.</title>
        <authorList>
            <person name="Fiebig A."/>
            <person name="Crosson S."/>
        </authorList>
    </citation>
    <scope>NUCLEOTIDE SEQUENCE [LARGE SCALE GENOMIC DNA]</scope>
    <source>
        <strain evidence="3 4">FWC 38</strain>
    </source>
</reference>
<accession>A0A2D2ATW2</accession>
<proteinExistence type="predicted"/>
<evidence type="ECO:0000313" key="4">
    <source>
        <dbReference type="Proteomes" id="UP000228945"/>
    </source>
</evidence>
<dbReference type="RefSeq" id="WP_099620704.1">
    <property type="nucleotide sequence ID" value="NZ_CP024201.1"/>
</dbReference>
<gene>
    <name evidence="3" type="ORF">CSW64_02960</name>
</gene>
<dbReference type="OrthoDB" id="9796766at2"/>
<protein>
    <submittedName>
        <fullName evidence="3">Phytanoyl-CoA dioxygenase family protein</fullName>
    </submittedName>
</protein>
<sequence>MDAAASTIDRASPWLKGRSFAEAKAEYDERGYLIFENVLSPTEVQAIRDALAPYLDGGKSGRNDFEGFKTNRVYAMLAKSPVFADLAIHPLPLAFAEADLGPTCLLSACLAIKLHPGETVQPWHTDDSPVGTPRPRPAYGLSAFWAIDDTTELNGATEILPGSHLWSDSQVAGGLTLDTFANKTPFEKDGDPGARPDAVKLTMPSGSLAIAKGNLWHRGGANRSDAPRLIITPQYCAGWARQLENMSLAVPPAVVRTLPKRAQELIGYSIHPPFMGYVDGVHPSKVMG</sequence>
<evidence type="ECO:0000256" key="2">
    <source>
        <dbReference type="ARBA" id="ARBA00023004"/>
    </source>
</evidence>
<evidence type="ECO:0000256" key="1">
    <source>
        <dbReference type="ARBA" id="ARBA00022723"/>
    </source>
</evidence>
<keyword evidence="2" id="KW-0408">Iron</keyword>
<dbReference type="Pfam" id="PF05721">
    <property type="entry name" value="PhyH"/>
    <property type="match status" value="1"/>
</dbReference>
<dbReference type="Gene3D" id="2.60.120.620">
    <property type="entry name" value="q2cbj1_9rhob like domain"/>
    <property type="match status" value="1"/>
</dbReference>
<name>A0A2D2ATW2_9CAUL</name>
<dbReference type="GO" id="GO:0016706">
    <property type="term" value="F:2-oxoglutarate-dependent dioxygenase activity"/>
    <property type="evidence" value="ECO:0007669"/>
    <property type="project" value="UniProtKB-ARBA"/>
</dbReference>
<dbReference type="AlphaFoldDB" id="A0A2D2ATW2"/>
<evidence type="ECO:0000313" key="3">
    <source>
        <dbReference type="EMBL" id="ATQ41448.1"/>
    </source>
</evidence>